<feature type="domain" description="RmlD-like substrate binding" evidence="6">
    <location>
        <begin position="211"/>
        <end position="390"/>
    </location>
</feature>
<dbReference type="eggNOG" id="KOG2865">
    <property type="taxonomic scope" value="Eukaryota"/>
</dbReference>
<dbReference type="PANTHER" id="PTHR12126">
    <property type="entry name" value="NADH-UBIQUINONE OXIDOREDUCTASE 39 KDA SUBUNIT-RELATED"/>
    <property type="match status" value="1"/>
</dbReference>
<proteinExistence type="inferred from homology"/>
<comment type="subunit">
    <text evidence="5">Complex I is composed of 45 different subunits. This a component of the hydrophobic protein fraction. Interacts with BLOC1S1. Interacts with SLC2A4. Interacts with CLOCK. Interacts with RAB5IF.</text>
</comment>
<dbReference type="InParanoid" id="C3ZKG4"/>
<dbReference type="Pfam" id="PF04321">
    <property type="entry name" value="RmlD_sub_bind"/>
    <property type="match status" value="1"/>
</dbReference>
<evidence type="ECO:0000256" key="3">
    <source>
        <dbReference type="ARBA" id="ARBA00042000"/>
    </source>
</evidence>
<evidence type="ECO:0000256" key="4">
    <source>
        <dbReference type="ARBA" id="ARBA00043145"/>
    </source>
</evidence>
<dbReference type="STRING" id="7739.C3ZKG4"/>
<name>C3ZKG4_BRAFL</name>
<dbReference type="EMBL" id="GG666636">
    <property type="protein sequence ID" value="EEN47063.1"/>
    <property type="molecule type" value="Genomic_DNA"/>
</dbReference>
<dbReference type="AlphaFoldDB" id="C3ZKG4"/>
<evidence type="ECO:0000256" key="2">
    <source>
        <dbReference type="ARBA" id="ARBA00040720"/>
    </source>
</evidence>
<sequence>MAAILVVRSAGLAGHQLSPIAGVAVLQSRGVHNNVIPTGAHTPRGRGGRSSFSGICATVFGGTGFLGRYVINKLGRDGSQIVVPHRCDWYNTLYHRLTCRWFAPTGRDGSQIVVPHRCDWYNTLYHRLTCRWFAPTGRDGSQIVVPHRCDWYNTLYHRCDWYNTLYHRLTCRWLVPTGRDGSQIVVPHRCDWYNTLYLRPMGDLGQIVFSELDERDPESYRKMLKHSNVVINMIGRDWETRNFKFEEVNIDLARTIAQLCKEEGVERLIHVSSLNADPNSPSKLYRTKFEGEEAVKEAFPDATILRPAQMFGREDRFLNYYANLRAFGGVPLISRGRKTIRQPVYVGDVATAIINAAKERDAKGKTFELVGPNRYYLYDMVEYIYRVMHRTPFIYPYPKFLYMLAARFGELKWRPLLTRDQVIRDHHTDETTVGVPGLEDLGVTPTSLEAGAISVLRRHRIHRWYEEAVDDIQPAKTAS</sequence>
<dbReference type="CDD" id="cd05271">
    <property type="entry name" value="NDUFA9_like_SDR_a"/>
    <property type="match status" value="1"/>
</dbReference>
<evidence type="ECO:0000256" key="1">
    <source>
        <dbReference type="ARBA" id="ARBA00038501"/>
    </source>
</evidence>
<reference evidence="7" key="1">
    <citation type="journal article" date="2008" name="Nature">
        <title>The amphioxus genome and the evolution of the chordate karyotype.</title>
        <authorList>
            <consortium name="US DOE Joint Genome Institute (JGI-PGF)"/>
            <person name="Putnam N.H."/>
            <person name="Butts T."/>
            <person name="Ferrier D.E.K."/>
            <person name="Furlong R.F."/>
            <person name="Hellsten U."/>
            <person name="Kawashima T."/>
            <person name="Robinson-Rechavi M."/>
            <person name="Shoguchi E."/>
            <person name="Terry A."/>
            <person name="Yu J.-K."/>
            <person name="Benito-Gutierrez E.L."/>
            <person name="Dubchak I."/>
            <person name="Garcia-Fernandez J."/>
            <person name="Gibson-Brown J.J."/>
            <person name="Grigoriev I.V."/>
            <person name="Horton A.C."/>
            <person name="de Jong P.J."/>
            <person name="Jurka J."/>
            <person name="Kapitonov V.V."/>
            <person name="Kohara Y."/>
            <person name="Kuroki Y."/>
            <person name="Lindquist E."/>
            <person name="Lucas S."/>
            <person name="Osoegawa K."/>
            <person name="Pennacchio L.A."/>
            <person name="Salamov A.A."/>
            <person name="Satou Y."/>
            <person name="Sauka-Spengler T."/>
            <person name="Schmutz J."/>
            <person name="Shin-I T."/>
            <person name="Toyoda A."/>
            <person name="Bronner-Fraser M."/>
            <person name="Fujiyama A."/>
            <person name="Holland L.Z."/>
            <person name="Holland P.W.H."/>
            <person name="Satoh N."/>
            <person name="Rokhsar D.S."/>
        </authorList>
    </citation>
    <scope>NUCLEOTIDE SEQUENCE [LARGE SCALE GENOMIC DNA]</scope>
    <source>
        <strain evidence="7">S238N-H82</strain>
        <tissue evidence="7">Testes</tissue>
    </source>
</reference>
<gene>
    <name evidence="7" type="ORF">BRAFLDRAFT_119073</name>
</gene>
<accession>C3ZKG4</accession>
<evidence type="ECO:0000259" key="6">
    <source>
        <dbReference type="Pfam" id="PF04321"/>
    </source>
</evidence>
<evidence type="ECO:0000313" key="7">
    <source>
        <dbReference type="EMBL" id="EEN47063.1"/>
    </source>
</evidence>
<organism>
    <name type="scientific">Branchiostoma floridae</name>
    <name type="common">Florida lancelet</name>
    <name type="synonym">Amphioxus</name>
    <dbReference type="NCBI Taxonomy" id="7739"/>
    <lineage>
        <taxon>Eukaryota</taxon>
        <taxon>Metazoa</taxon>
        <taxon>Chordata</taxon>
        <taxon>Cephalochordata</taxon>
        <taxon>Leptocardii</taxon>
        <taxon>Amphioxiformes</taxon>
        <taxon>Branchiostomatidae</taxon>
        <taxon>Branchiostoma</taxon>
    </lineage>
</organism>
<dbReference type="FunFam" id="3.40.50.720:FF:001176">
    <property type="entry name" value="NADH dehydrogenase [ubiquinone] 1 alpha subcomplex subunit 9, mitochondrial"/>
    <property type="match status" value="1"/>
</dbReference>
<dbReference type="InterPro" id="IPR051207">
    <property type="entry name" value="ComplexI_NDUFA9_subunit"/>
</dbReference>
<dbReference type="InterPro" id="IPR029903">
    <property type="entry name" value="RmlD-like-bd"/>
</dbReference>
<comment type="similarity">
    <text evidence="1">Belongs to the complex I NDUFA9 subunit family.</text>
</comment>
<protein>
    <recommendedName>
        <fullName evidence="2">NADH dehydrogenase [ubiquinone] 1 alpha subcomplex subunit 9, mitochondrial</fullName>
    </recommendedName>
    <alternativeName>
        <fullName evidence="4">Complex I-39kD</fullName>
    </alternativeName>
    <alternativeName>
        <fullName evidence="3">NADH-ubiquinone oxidoreductase 39 kDa subunit</fullName>
    </alternativeName>
</protein>
<dbReference type="PANTHER" id="PTHR12126:SF11">
    <property type="entry name" value="NADH DEHYDROGENASE [UBIQUINONE] 1 ALPHA SUBCOMPLEX SUBUNIT 9, MITOCHONDRIAL"/>
    <property type="match status" value="1"/>
</dbReference>
<evidence type="ECO:0000256" key="5">
    <source>
        <dbReference type="ARBA" id="ARBA00046455"/>
    </source>
</evidence>
<dbReference type="SUPFAM" id="SSF51735">
    <property type="entry name" value="NAD(P)-binding Rossmann-fold domains"/>
    <property type="match status" value="1"/>
</dbReference>
<dbReference type="InterPro" id="IPR036291">
    <property type="entry name" value="NAD(P)-bd_dom_sf"/>
</dbReference>
<dbReference type="Gene3D" id="3.40.50.720">
    <property type="entry name" value="NAD(P)-binding Rossmann-like Domain"/>
    <property type="match status" value="1"/>
</dbReference>